<dbReference type="InterPro" id="IPR001173">
    <property type="entry name" value="Glyco_trans_2-like"/>
</dbReference>
<evidence type="ECO:0000259" key="1">
    <source>
        <dbReference type="Pfam" id="PF00535"/>
    </source>
</evidence>
<keyword evidence="2" id="KW-0808">Transferase</keyword>
<reference evidence="2 3" key="1">
    <citation type="submission" date="2019-12" db="EMBL/GenBank/DDBJ databases">
        <authorList>
            <person name="Kim Y.S."/>
        </authorList>
    </citation>
    <scope>NUCLEOTIDE SEQUENCE [LARGE SCALE GENOMIC DNA]</scope>
    <source>
        <strain evidence="2 3">GA093</strain>
    </source>
</reference>
<sequence length="274" mass="31920">MLNVLTTISIVLYRTDTTDLEKAIKSILNTKQEIKLYLVDNSPSDELKIFKDFDSRIVYIHNPSNPGFGAAHNIAIQKAIEMDAEYHFIVNPDVYFEGDVIVSMVNYVKRDSTIGMMMPQILNLDGTVQNLPKLLPSPMSILRRKFKKPKKAYQKFINIYELRDAPQDTIYNVPILSGCFTLLNLEAIKKVGAYDDKFFMYFEDWDLSRRVHKHYKTIYFPMVSIYHGYESGANKNSKLFKIFINSAITYFNKWGWLFDSERNKINNEAISQFK</sequence>
<dbReference type="Gene3D" id="3.90.550.10">
    <property type="entry name" value="Spore Coat Polysaccharide Biosynthesis Protein SpsA, Chain A"/>
    <property type="match status" value="1"/>
</dbReference>
<dbReference type="EMBL" id="WSTB01000004">
    <property type="protein sequence ID" value="MWB94491.1"/>
    <property type="molecule type" value="Genomic_DNA"/>
</dbReference>
<dbReference type="AlphaFoldDB" id="A0A6I4NK03"/>
<accession>A0A6I4NK03</accession>
<keyword evidence="3" id="KW-1185">Reference proteome</keyword>
<protein>
    <submittedName>
        <fullName evidence="2">Glycosyltransferase</fullName>
    </submittedName>
</protein>
<dbReference type="SUPFAM" id="SSF53448">
    <property type="entry name" value="Nucleotide-diphospho-sugar transferases"/>
    <property type="match status" value="1"/>
</dbReference>
<feature type="domain" description="Glycosyltransferase 2-like" evidence="1">
    <location>
        <begin position="17"/>
        <end position="190"/>
    </location>
</feature>
<dbReference type="InterPro" id="IPR029044">
    <property type="entry name" value="Nucleotide-diphossugar_trans"/>
</dbReference>
<dbReference type="Proteomes" id="UP000471501">
    <property type="component" value="Unassembled WGS sequence"/>
</dbReference>
<dbReference type="Pfam" id="PF00535">
    <property type="entry name" value="Glycos_transf_2"/>
    <property type="match status" value="1"/>
</dbReference>
<dbReference type="GO" id="GO:0016740">
    <property type="term" value="F:transferase activity"/>
    <property type="evidence" value="ECO:0007669"/>
    <property type="project" value="UniProtKB-KW"/>
</dbReference>
<dbReference type="PANTHER" id="PTHR43179:SF10">
    <property type="entry name" value="GLYCOSYL TRANSFERASE"/>
    <property type="match status" value="1"/>
</dbReference>
<name>A0A6I4NK03_9FLAO</name>
<organism evidence="2 3">
    <name type="scientific">Flavobacterium hydrocarbonoxydans</name>
    <dbReference type="NCBI Taxonomy" id="2683249"/>
    <lineage>
        <taxon>Bacteria</taxon>
        <taxon>Pseudomonadati</taxon>
        <taxon>Bacteroidota</taxon>
        <taxon>Flavobacteriia</taxon>
        <taxon>Flavobacteriales</taxon>
        <taxon>Flavobacteriaceae</taxon>
        <taxon>Flavobacterium</taxon>
    </lineage>
</organism>
<proteinExistence type="predicted"/>
<evidence type="ECO:0000313" key="3">
    <source>
        <dbReference type="Proteomes" id="UP000471501"/>
    </source>
</evidence>
<evidence type="ECO:0000313" key="2">
    <source>
        <dbReference type="EMBL" id="MWB94491.1"/>
    </source>
</evidence>
<dbReference type="PANTHER" id="PTHR43179">
    <property type="entry name" value="RHAMNOSYLTRANSFERASE WBBL"/>
    <property type="match status" value="1"/>
</dbReference>
<comment type="caution">
    <text evidence="2">The sequence shown here is derived from an EMBL/GenBank/DDBJ whole genome shotgun (WGS) entry which is preliminary data.</text>
</comment>
<gene>
    <name evidence="2" type="ORF">GON26_08955</name>
</gene>